<dbReference type="SUPFAM" id="SSF56784">
    <property type="entry name" value="HAD-like"/>
    <property type="match status" value="1"/>
</dbReference>
<dbReference type="Pfam" id="PF13344">
    <property type="entry name" value="Hydrolase_6"/>
    <property type="match status" value="1"/>
</dbReference>
<dbReference type="InterPro" id="IPR036412">
    <property type="entry name" value="HAD-like_sf"/>
</dbReference>
<dbReference type="Pfam" id="PF13242">
    <property type="entry name" value="Hydrolase_like"/>
    <property type="match status" value="1"/>
</dbReference>
<dbReference type="Proteomes" id="UP001447842">
    <property type="component" value="Chromosome"/>
</dbReference>
<evidence type="ECO:0000313" key="1">
    <source>
        <dbReference type="EMBL" id="XAU14723.1"/>
    </source>
</evidence>
<evidence type="ECO:0000313" key="2">
    <source>
        <dbReference type="Proteomes" id="UP001447842"/>
    </source>
</evidence>
<dbReference type="PANTHER" id="PTHR19288">
    <property type="entry name" value="4-NITROPHENYLPHOSPHATASE-RELATED"/>
    <property type="match status" value="1"/>
</dbReference>
<protein>
    <submittedName>
        <fullName evidence="1">HAD-IIA family hydrolase</fullName>
    </submittedName>
</protein>
<dbReference type="EMBL" id="CP147920">
    <property type="protein sequence ID" value="XAU14723.1"/>
    <property type="molecule type" value="Genomic_DNA"/>
</dbReference>
<dbReference type="NCBIfam" id="TIGR01460">
    <property type="entry name" value="HAD-SF-IIA"/>
    <property type="match status" value="1"/>
</dbReference>
<organism evidence="1 2">
    <name type="scientific">Sulfurimonas diazotrophicus</name>
    <dbReference type="NCBI Taxonomy" id="3131939"/>
    <lineage>
        <taxon>Bacteria</taxon>
        <taxon>Pseudomonadati</taxon>
        <taxon>Campylobacterota</taxon>
        <taxon>Epsilonproteobacteria</taxon>
        <taxon>Campylobacterales</taxon>
        <taxon>Sulfurimonadaceae</taxon>
        <taxon>Sulfurimonas</taxon>
    </lineage>
</organism>
<dbReference type="InterPro" id="IPR006357">
    <property type="entry name" value="HAD-SF_hydro_IIA"/>
</dbReference>
<dbReference type="RefSeq" id="WP_345972385.1">
    <property type="nucleotide sequence ID" value="NZ_CP147920.1"/>
</dbReference>
<sequence length="261" mass="28633">MYFIDVQGTLIDDRGQQPIPGAVAFIDALNRDAVPYLVVTNNTKRASSDFLAYLQSLGFAIPRTHYLDALMLLEREVPKQGVAAYGSETFLAQLDALGYVREHEKPQTLLLSVRADYGAEEFAQMITFLMQGARLVGMHDTTLYATQQRRFPGVGALLRMLSYAASVPFTVVGKPSDAFYGEALRLLRLQRPEAAFESVTMVSDDYAGDLTGAAALGMRTALVLSGKVRPEDALTARLRREESGTVVYNDITEIPPGKSVM</sequence>
<proteinExistence type="predicted"/>
<reference evidence="1 2" key="1">
    <citation type="submission" date="2024-03" db="EMBL/GenBank/DDBJ databases">
        <title>Sulfurimonas sp. HSL3-1.</title>
        <authorList>
            <person name="Wang S."/>
        </authorList>
    </citation>
    <scope>NUCLEOTIDE SEQUENCE [LARGE SCALE GENOMIC DNA]</scope>
    <source>
        <strain evidence="1 2">HSL3-1</strain>
    </source>
</reference>
<dbReference type="InterPro" id="IPR023214">
    <property type="entry name" value="HAD_sf"/>
</dbReference>
<dbReference type="PANTHER" id="PTHR19288:SF46">
    <property type="entry name" value="HALOACID DEHALOGENASE-LIKE HYDROLASE DOMAIN-CONTAINING PROTEIN 2"/>
    <property type="match status" value="1"/>
</dbReference>
<name>A0ABZ3HAA0_9BACT</name>
<keyword evidence="2" id="KW-1185">Reference proteome</keyword>
<dbReference type="GO" id="GO:0016787">
    <property type="term" value="F:hydrolase activity"/>
    <property type="evidence" value="ECO:0007669"/>
    <property type="project" value="UniProtKB-KW"/>
</dbReference>
<gene>
    <name evidence="1" type="ORF">WCY31_10785</name>
</gene>
<keyword evidence="1" id="KW-0378">Hydrolase</keyword>
<accession>A0ABZ3HAA0</accession>
<dbReference type="Gene3D" id="3.40.50.1000">
    <property type="entry name" value="HAD superfamily/HAD-like"/>
    <property type="match status" value="2"/>
</dbReference>